<dbReference type="GO" id="GO:0032259">
    <property type="term" value="P:methylation"/>
    <property type="evidence" value="ECO:0007669"/>
    <property type="project" value="UniProtKB-KW"/>
</dbReference>
<dbReference type="GO" id="GO:0008757">
    <property type="term" value="F:S-adenosylmethionine-dependent methyltransferase activity"/>
    <property type="evidence" value="ECO:0007669"/>
    <property type="project" value="InterPro"/>
</dbReference>
<dbReference type="Gene3D" id="3.40.50.150">
    <property type="entry name" value="Vaccinia Virus protein VP39"/>
    <property type="match status" value="1"/>
</dbReference>
<comment type="caution">
    <text evidence="2">The sequence shown here is derived from an EMBL/GenBank/DDBJ whole genome shotgun (WGS) entry which is preliminary data.</text>
</comment>
<dbReference type="Proteomes" id="UP000198711">
    <property type="component" value="Unassembled WGS sequence"/>
</dbReference>
<dbReference type="AlphaFoldDB" id="A0A8X8LCY2"/>
<keyword evidence="3" id="KW-1185">Reference proteome</keyword>
<dbReference type="EMBL" id="FNNO01000003">
    <property type="protein sequence ID" value="SDW53748.1"/>
    <property type="molecule type" value="Genomic_DNA"/>
</dbReference>
<sequence length="217" mass="25477">MLKENADNTSHNSVSHKMRYHRFELFMDLIKEIDGPIRILDIGGTEAYWKMMGLNSDRIKITLLNLTSEKTSTSNILSVRGDATNLSSYKDKSFDIVFSNSVIEHLFTEMNQRKMAAEAMRVGRRYFIQTPNFYFPLEPHFLFPFFQFLPKSIRVSLINRFALGHFKRIERIDDARKLVDEIRLLTIKEMKRLFPGSKIWEEKLYGLTKSIIAHNFS</sequence>
<dbReference type="CDD" id="cd02440">
    <property type="entry name" value="AdoMet_MTases"/>
    <property type="match status" value="1"/>
</dbReference>
<name>A0A8X8LCY2_9BACT</name>
<dbReference type="InterPro" id="IPR029063">
    <property type="entry name" value="SAM-dependent_MTases_sf"/>
</dbReference>
<dbReference type="RefSeq" id="WP_092722851.1">
    <property type="nucleotide sequence ID" value="NZ_FNNO01000003.1"/>
</dbReference>
<organism evidence="2 3">
    <name type="scientific">Hydrobacter penzbergensis</name>
    <dbReference type="NCBI Taxonomy" id="1235997"/>
    <lineage>
        <taxon>Bacteria</taxon>
        <taxon>Pseudomonadati</taxon>
        <taxon>Bacteroidota</taxon>
        <taxon>Chitinophagia</taxon>
        <taxon>Chitinophagales</taxon>
        <taxon>Chitinophagaceae</taxon>
        <taxon>Hydrobacter</taxon>
    </lineage>
</organism>
<evidence type="ECO:0000259" key="1">
    <source>
        <dbReference type="Pfam" id="PF08241"/>
    </source>
</evidence>
<reference evidence="2 3" key="1">
    <citation type="submission" date="2016-10" db="EMBL/GenBank/DDBJ databases">
        <authorList>
            <person name="Varghese N."/>
            <person name="Submissions S."/>
        </authorList>
    </citation>
    <scope>NUCLEOTIDE SEQUENCE [LARGE SCALE GENOMIC DNA]</scope>
    <source>
        <strain evidence="2 3">DSM 25353</strain>
    </source>
</reference>
<accession>A0A8X8LCY2</accession>
<protein>
    <submittedName>
        <fullName evidence="2">Methyltransferase domain-containing protein</fullName>
    </submittedName>
</protein>
<dbReference type="SUPFAM" id="SSF53335">
    <property type="entry name" value="S-adenosyl-L-methionine-dependent methyltransferases"/>
    <property type="match status" value="1"/>
</dbReference>
<dbReference type="Pfam" id="PF08241">
    <property type="entry name" value="Methyltransf_11"/>
    <property type="match status" value="1"/>
</dbReference>
<gene>
    <name evidence="2" type="ORF">SAMN05444410_103220</name>
</gene>
<proteinExistence type="predicted"/>
<dbReference type="InterPro" id="IPR013216">
    <property type="entry name" value="Methyltransf_11"/>
</dbReference>
<keyword evidence="2" id="KW-0489">Methyltransferase</keyword>
<evidence type="ECO:0000313" key="3">
    <source>
        <dbReference type="Proteomes" id="UP000198711"/>
    </source>
</evidence>
<feature type="domain" description="Methyltransferase type 11" evidence="1">
    <location>
        <begin position="67"/>
        <end position="124"/>
    </location>
</feature>
<keyword evidence="2" id="KW-0808">Transferase</keyword>
<evidence type="ECO:0000313" key="2">
    <source>
        <dbReference type="EMBL" id="SDW53748.1"/>
    </source>
</evidence>